<protein>
    <recommendedName>
        <fullName evidence="2">PARP-type domain-containing protein</fullName>
    </recommendedName>
</protein>
<sequence>MKPLTCTGCGGPLEQGAIAYGLTLGVVDYPTMYGFEPCNASPWEAVWHLDCYVVLDQEPEGPLPAFEEAIRGLASSMTALKERLRAAKEGGTSL</sequence>
<name>A0A0F9FL53_9ZZZZ</name>
<accession>A0A0F9FL53</accession>
<proteinExistence type="predicted"/>
<organism evidence="1">
    <name type="scientific">marine sediment metagenome</name>
    <dbReference type="NCBI Taxonomy" id="412755"/>
    <lineage>
        <taxon>unclassified sequences</taxon>
        <taxon>metagenomes</taxon>
        <taxon>ecological metagenomes</taxon>
    </lineage>
</organism>
<reference evidence="1" key="1">
    <citation type="journal article" date="2015" name="Nature">
        <title>Complex archaea that bridge the gap between prokaryotes and eukaryotes.</title>
        <authorList>
            <person name="Spang A."/>
            <person name="Saw J.H."/>
            <person name="Jorgensen S.L."/>
            <person name="Zaremba-Niedzwiedzka K."/>
            <person name="Martijn J."/>
            <person name="Lind A.E."/>
            <person name="van Eijk R."/>
            <person name="Schleper C."/>
            <person name="Guy L."/>
            <person name="Ettema T.J."/>
        </authorList>
    </citation>
    <scope>NUCLEOTIDE SEQUENCE</scope>
</reference>
<comment type="caution">
    <text evidence="1">The sequence shown here is derived from an EMBL/GenBank/DDBJ whole genome shotgun (WGS) entry which is preliminary data.</text>
</comment>
<evidence type="ECO:0008006" key="2">
    <source>
        <dbReference type="Google" id="ProtNLM"/>
    </source>
</evidence>
<dbReference type="AlphaFoldDB" id="A0A0F9FL53"/>
<evidence type="ECO:0000313" key="1">
    <source>
        <dbReference type="EMBL" id="KKL87018.1"/>
    </source>
</evidence>
<gene>
    <name evidence="1" type="ORF">LCGC14_1938960</name>
</gene>
<dbReference type="EMBL" id="LAZR01020950">
    <property type="protein sequence ID" value="KKL87018.1"/>
    <property type="molecule type" value="Genomic_DNA"/>
</dbReference>